<evidence type="ECO:0000256" key="1">
    <source>
        <dbReference type="SAM" id="MobiDB-lite"/>
    </source>
</evidence>
<accession>A0AAV4V6S7</accession>
<feature type="region of interest" description="Disordered" evidence="1">
    <location>
        <begin position="1"/>
        <end position="25"/>
    </location>
</feature>
<organism evidence="2 3">
    <name type="scientific">Caerostris darwini</name>
    <dbReference type="NCBI Taxonomy" id="1538125"/>
    <lineage>
        <taxon>Eukaryota</taxon>
        <taxon>Metazoa</taxon>
        <taxon>Ecdysozoa</taxon>
        <taxon>Arthropoda</taxon>
        <taxon>Chelicerata</taxon>
        <taxon>Arachnida</taxon>
        <taxon>Araneae</taxon>
        <taxon>Araneomorphae</taxon>
        <taxon>Entelegynae</taxon>
        <taxon>Araneoidea</taxon>
        <taxon>Araneidae</taxon>
        <taxon>Caerostris</taxon>
    </lineage>
</organism>
<dbReference type="EMBL" id="BPLQ01012459">
    <property type="protein sequence ID" value="GIY65641.1"/>
    <property type="molecule type" value="Genomic_DNA"/>
</dbReference>
<name>A0AAV4V6S7_9ARAC</name>
<keyword evidence="3" id="KW-1185">Reference proteome</keyword>
<dbReference type="Proteomes" id="UP001054837">
    <property type="component" value="Unassembled WGS sequence"/>
</dbReference>
<proteinExistence type="predicted"/>
<comment type="caution">
    <text evidence="2">The sequence shown here is derived from an EMBL/GenBank/DDBJ whole genome shotgun (WGS) entry which is preliminary data.</text>
</comment>
<gene>
    <name evidence="2" type="ORF">CDAR_551621</name>
</gene>
<sequence>MEDHLLKVEKKKKKMAAPESSSSSFPRVDDIIYLSPSPAEATSTGNLSNASSPLYIFLVEGLKEDGGGKRRKCSSPSFYVLPRGQFSRYRPFIFNFG</sequence>
<protein>
    <submittedName>
        <fullName evidence="2">Uncharacterized protein</fullName>
    </submittedName>
</protein>
<evidence type="ECO:0000313" key="2">
    <source>
        <dbReference type="EMBL" id="GIY65641.1"/>
    </source>
</evidence>
<reference evidence="2 3" key="1">
    <citation type="submission" date="2021-06" db="EMBL/GenBank/DDBJ databases">
        <title>Caerostris darwini draft genome.</title>
        <authorList>
            <person name="Kono N."/>
            <person name="Arakawa K."/>
        </authorList>
    </citation>
    <scope>NUCLEOTIDE SEQUENCE [LARGE SCALE GENOMIC DNA]</scope>
</reference>
<evidence type="ECO:0000313" key="3">
    <source>
        <dbReference type="Proteomes" id="UP001054837"/>
    </source>
</evidence>
<dbReference type="AlphaFoldDB" id="A0AAV4V6S7"/>